<keyword evidence="1" id="KW-0472">Membrane</keyword>
<evidence type="ECO:0000259" key="2">
    <source>
        <dbReference type="Pfam" id="PF20584"/>
    </source>
</evidence>
<proteinExistence type="predicted"/>
<keyword evidence="4" id="KW-1185">Reference proteome</keyword>
<comment type="caution">
    <text evidence="3">The sequence shown here is derived from an EMBL/GenBank/DDBJ whole genome shotgun (WGS) entry which is preliminary data.</text>
</comment>
<dbReference type="Proteomes" id="UP001168528">
    <property type="component" value="Unassembled WGS sequence"/>
</dbReference>
<dbReference type="Pfam" id="PF20584">
    <property type="entry name" value="DUF6787"/>
    <property type="match status" value="1"/>
</dbReference>
<keyword evidence="1" id="KW-0812">Transmembrane</keyword>
<sequence>MSISTSKPTFLQRLKMKWGVESALQVLLIFIVFSLAGSTAVLLRKSFFSLIGFDGYTAFWLKTVVYILFLFPTYQLLLLVYGTLFGQFKFFWAKERKMLLAVRKAFASRETDGRN</sequence>
<feature type="transmembrane region" description="Helical" evidence="1">
    <location>
        <begin position="23"/>
        <end position="43"/>
    </location>
</feature>
<dbReference type="RefSeq" id="WP_302036188.1">
    <property type="nucleotide sequence ID" value="NZ_JAUKPO010000001.1"/>
</dbReference>
<name>A0ABT8R0D9_9BACT</name>
<dbReference type="InterPro" id="IPR046714">
    <property type="entry name" value="DUF6787"/>
</dbReference>
<feature type="domain" description="DUF6787" evidence="2">
    <location>
        <begin position="28"/>
        <end position="103"/>
    </location>
</feature>
<keyword evidence="1" id="KW-1133">Transmembrane helix</keyword>
<protein>
    <recommendedName>
        <fullName evidence="2">DUF6787 domain-containing protein</fullName>
    </recommendedName>
</protein>
<organism evidence="3 4">
    <name type="scientific">Rhodocytophaga aerolata</name>
    <dbReference type="NCBI Taxonomy" id="455078"/>
    <lineage>
        <taxon>Bacteria</taxon>
        <taxon>Pseudomonadati</taxon>
        <taxon>Bacteroidota</taxon>
        <taxon>Cytophagia</taxon>
        <taxon>Cytophagales</taxon>
        <taxon>Rhodocytophagaceae</taxon>
        <taxon>Rhodocytophaga</taxon>
    </lineage>
</organism>
<feature type="transmembrane region" description="Helical" evidence="1">
    <location>
        <begin position="63"/>
        <end position="88"/>
    </location>
</feature>
<reference evidence="3" key="1">
    <citation type="submission" date="2023-07" db="EMBL/GenBank/DDBJ databases">
        <title>The genome sequence of Rhodocytophaga aerolata KACC 12507.</title>
        <authorList>
            <person name="Zhang X."/>
        </authorList>
    </citation>
    <scope>NUCLEOTIDE SEQUENCE</scope>
    <source>
        <strain evidence="3">KACC 12507</strain>
    </source>
</reference>
<dbReference type="EMBL" id="JAUKPO010000001">
    <property type="protein sequence ID" value="MDO1445399.1"/>
    <property type="molecule type" value="Genomic_DNA"/>
</dbReference>
<accession>A0ABT8R0D9</accession>
<evidence type="ECO:0000256" key="1">
    <source>
        <dbReference type="SAM" id="Phobius"/>
    </source>
</evidence>
<evidence type="ECO:0000313" key="3">
    <source>
        <dbReference type="EMBL" id="MDO1445399.1"/>
    </source>
</evidence>
<evidence type="ECO:0000313" key="4">
    <source>
        <dbReference type="Proteomes" id="UP001168528"/>
    </source>
</evidence>
<gene>
    <name evidence="3" type="ORF">Q0590_04005</name>
</gene>